<dbReference type="InterPro" id="IPR050131">
    <property type="entry name" value="Peptidase_S8_subtilisin-like"/>
</dbReference>
<feature type="active site" description="Charge relay system" evidence="5">
    <location>
        <position position="153"/>
    </location>
</feature>
<dbReference type="AlphaFoldDB" id="A0A066XXI7"/>
<evidence type="ECO:0000259" key="7">
    <source>
        <dbReference type="Pfam" id="PF00082"/>
    </source>
</evidence>
<comment type="similarity">
    <text evidence="1 5">Belongs to the peptidase S8 family.</text>
</comment>
<evidence type="ECO:0000256" key="1">
    <source>
        <dbReference type="ARBA" id="ARBA00011073"/>
    </source>
</evidence>
<dbReference type="Gene3D" id="3.40.50.200">
    <property type="entry name" value="Peptidase S8/S53 domain"/>
    <property type="match status" value="1"/>
</dbReference>
<dbReference type="PRINTS" id="PR00723">
    <property type="entry name" value="SUBTILISIN"/>
</dbReference>
<protein>
    <submittedName>
        <fullName evidence="8">Putative subtilase</fullName>
    </submittedName>
</protein>
<dbReference type="PANTHER" id="PTHR43806:SF11">
    <property type="entry name" value="CEREVISIN-RELATED"/>
    <property type="match status" value="1"/>
</dbReference>
<dbReference type="PANTHER" id="PTHR43806">
    <property type="entry name" value="PEPTIDASE S8"/>
    <property type="match status" value="1"/>
</dbReference>
<keyword evidence="9" id="KW-1185">Reference proteome</keyword>
<keyword evidence="4 5" id="KW-0720">Serine protease</keyword>
<dbReference type="PROSITE" id="PS51892">
    <property type="entry name" value="SUBTILASE"/>
    <property type="match status" value="1"/>
</dbReference>
<evidence type="ECO:0000313" key="9">
    <source>
        <dbReference type="Proteomes" id="UP000027238"/>
    </source>
</evidence>
<dbReference type="InterPro" id="IPR036852">
    <property type="entry name" value="Peptidase_S8/S53_dom_sf"/>
</dbReference>
<evidence type="ECO:0000256" key="6">
    <source>
        <dbReference type="SAM" id="MobiDB-lite"/>
    </source>
</evidence>
<keyword evidence="2 5" id="KW-0645">Protease</keyword>
<reference evidence="9" key="1">
    <citation type="journal article" date="2014" name="Genome Announc.">
        <title>Draft genome sequence of Colletotrichum sublineola, a destructive pathogen of cultivated sorghum.</title>
        <authorList>
            <person name="Baroncelli R."/>
            <person name="Sanz-Martin J.M."/>
            <person name="Rech G.E."/>
            <person name="Sukno S.A."/>
            <person name="Thon M.R."/>
        </authorList>
    </citation>
    <scope>NUCLEOTIDE SEQUENCE [LARGE SCALE GENOMIC DNA]</scope>
    <source>
        <strain evidence="9">TX430BB</strain>
    </source>
</reference>
<sequence length="592" mass="64388">RPIPYIIVTKKLTRQAGTALQDRIRSYVLGPIEVDVREDNEEDPQEMVFSLKTTEKLVKDLEALNDGDIDFIFPESNMEDENFESSNPDEGTKPPIHADPESVSQGVLFDSGADTSLKTLSQPPELSSYHPDDMPGYAYPASSGKGITIYIIDTGANPTHEEYTGSPGLKRWIFVREGDTSESDSAPDEGHGTCIQSLVNGPRFGAAKDADIVIVKIPHPMLASDLTKALYWVTDDIQKRKLEGKAVVTISSLARLQNVKKHRGFGTKGRSKGQDEAAESWKTKIDSLLSLDVPVVVASGSLRKENEHIDSFPGAFAKELDIITVGAMEPNGRRTDYSQGDIDEVTVLTIGEVQCARKDSTSETMHASGTSLTAPRVAAMIATWMSSDQYRERLQVKGKVAANIKALLKELAYVRLPASERDGGFPVAYNGFGMFTCSDHSNGKRAEDGSSCRLNNTSPTTTTALPSATPTTSTAIKAATPAPVPKPVPKPKAPPSGTALYMIKGYTPGKTTECFPGGFDLDGRTNFVYQFTLDSLEASVTFRRSFLPGSYMFRDSGWSGNGKFDMSSEDGRFWACLTNDGDKDANLQVNIY</sequence>
<feature type="compositionally biased region" description="Low complexity" evidence="6">
    <location>
        <begin position="457"/>
        <end position="473"/>
    </location>
</feature>
<dbReference type="OMA" id="ALYWVTD"/>
<dbReference type="EMBL" id="JMSE01000323">
    <property type="protein sequence ID" value="KDN70650.1"/>
    <property type="molecule type" value="Genomic_DNA"/>
</dbReference>
<evidence type="ECO:0000256" key="2">
    <source>
        <dbReference type="ARBA" id="ARBA00022670"/>
    </source>
</evidence>
<feature type="region of interest" description="Disordered" evidence="6">
    <location>
        <begin position="79"/>
        <end position="107"/>
    </location>
</feature>
<name>A0A066XXI7_COLSU</name>
<dbReference type="STRING" id="1173701.A0A066XXI7"/>
<dbReference type="GO" id="GO:0004252">
    <property type="term" value="F:serine-type endopeptidase activity"/>
    <property type="evidence" value="ECO:0007669"/>
    <property type="project" value="UniProtKB-UniRule"/>
</dbReference>
<dbReference type="eggNOG" id="KOG1153">
    <property type="taxonomic scope" value="Eukaryota"/>
</dbReference>
<evidence type="ECO:0000256" key="4">
    <source>
        <dbReference type="ARBA" id="ARBA00022825"/>
    </source>
</evidence>
<dbReference type="Proteomes" id="UP000027238">
    <property type="component" value="Unassembled WGS sequence"/>
</dbReference>
<evidence type="ECO:0000256" key="3">
    <source>
        <dbReference type="ARBA" id="ARBA00022801"/>
    </source>
</evidence>
<evidence type="ECO:0000313" key="8">
    <source>
        <dbReference type="EMBL" id="KDN70650.1"/>
    </source>
</evidence>
<feature type="region of interest" description="Disordered" evidence="6">
    <location>
        <begin position="445"/>
        <end position="473"/>
    </location>
</feature>
<dbReference type="SUPFAM" id="SSF52743">
    <property type="entry name" value="Subtilisin-like"/>
    <property type="match status" value="1"/>
</dbReference>
<proteinExistence type="inferred from homology"/>
<dbReference type="InterPro" id="IPR000209">
    <property type="entry name" value="Peptidase_S8/S53_dom"/>
</dbReference>
<feature type="domain" description="Peptidase S8/S53" evidence="7">
    <location>
        <begin position="144"/>
        <end position="409"/>
    </location>
</feature>
<dbReference type="InterPro" id="IPR015500">
    <property type="entry name" value="Peptidase_S8_subtilisin-rel"/>
</dbReference>
<organism evidence="8 9">
    <name type="scientific">Colletotrichum sublineola</name>
    <name type="common">Sorghum anthracnose fungus</name>
    <dbReference type="NCBI Taxonomy" id="1173701"/>
    <lineage>
        <taxon>Eukaryota</taxon>
        <taxon>Fungi</taxon>
        <taxon>Dikarya</taxon>
        <taxon>Ascomycota</taxon>
        <taxon>Pezizomycotina</taxon>
        <taxon>Sordariomycetes</taxon>
        <taxon>Hypocreomycetidae</taxon>
        <taxon>Glomerellales</taxon>
        <taxon>Glomerellaceae</taxon>
        <taxon>Colletotrichum</taxon>
        <taxon>Colletotrichum graminicola species complex</taxon>
    </lineage>
</organism>
<gene>
    <name evidence="8" type="ORF">CSUB01_12631</name>
</gene>
<feature type="active site" description="Charge relay system" evidence="5">
    <location>
        <position position="191"/>
    </location>
</feature>
<accession>A0A066XXI7</accession>
<dbReference type="HOGENOM" id="CLU_461241_0_0_1"/>
<dbReference type="OrthoDB" id="1896086at2759"/>
<comment type="caution">
    <text evidence="8">The sequence shown here is derived from an EMBL/GenBank/DDBJ whole genome shotgun (WGS) entry which is preliminary data.</text>
</comment>
<keyword evidence="3 5" id="KW-0378">Hydrolase</keyword>
<dbReference type="Pfam" id="PF00082">
    <property type="entry name" value="Peptidase_S8"/>
    <property type="match status" value="1"/>
</dbReference>
<feature type="active site" description="Charge relay system" evidence="5">
    <location>
        <position position="371"/>
    </location>
</feature>
<dbReference type="GO" id="GO:0006508">
    <property type="term" value="P:proteolysis"/>
    <property type="evidence" value="ECO:0007669"/>
    <property type="project" value="UniProtKB-KW"/>
</dbReference>
<feature type="compositionally biased region" description="Basic and acidic residues" evidence="6">
    <location>
        <begin position="90"/>
        <end position="100"/>
    </location>
</feature>
<feature type="non-terminal residue" evidence="8">
    <location>
        <position position="1"/>
    </location>
</feature>
<evidence type="ECO:0000256" key="5">
    <source>
        <dbReference type="PROSITE-ProRule" id="PRU01240"/>
    </source>
</evidence>